<dbReference type="Pfam" id="PF05922">
    <property type="entry name" value="Inhibitor_I9"/>
    <property type="match status" value="1"/>
</dbReference>
<dbReference type="Gene3D" id="3.30.70.80">
    <property type="entry name" value="Peptidase S8 propeptide/proteinase inhibitor I9"/>
    <property type="match status" value="1"/>
</dbReference>
<protein>
    <submittedName>
        <fullName evidence="12">Subtilisin-like protease SBT4.4</fullName>
    </submittedName>
</protein>
<dbReference type="CDD" id="cd04852">
    <property type="entry name" value="Peptidases_S8_3"/>
    <property type="match status" value="1"/>
</dbReference>
<feature type="active site" description="Charge relay system" evidence="6 7">
    <location>
        <position position="146"/>
    </location>
</feature>
<gene>
    <name evidence="12" type="primary">SBT4.4_1</name>
    <name evidence="12" type="ORF">CK203_007401</name>
</gene>
<dbReference type="CDD" id="cd02120">
    <property type="entry name" value="PA_subtilisin_like"/>
    <property type="match status" value="1"/>
</dbReference>
<evidence type="ECO:0000259" key="11">
    <source>
        <dbReference type="Pfam" id="PF17766"/>
    </source>
</evidence>
<evidence type="ECO:0000259" key="9">
    <source>
        <dbReference type="Pfam" id="PF00082"/>
    </source>
</evidence>
<dbReference type="EMBL" id="QGNW01000684">
    <property type="protein sequence ID" value="RVW66155.1"/>
    <property type="molecule type" value="Genomic_DNA"/>
</dbReference>
<dbReference type="PRINTS" id="PR00723">
    <property type="entry name" value="SUBTILISIN"/>
</dbReference>
<evidence type="ECO:0000256" key="7">
    <source>
        <dbReference type="PROSITE-ProRule" id="PRU01240"/>
    </source>
</evidence>
<evidence type="ECO:0000256" key="5">
    <source>
        <dbReference type="ARBA" id="ARBA00022825"/>
    </source>
</evidence>
<dbReference type="Pfam" id="PF17766">
    <property type="entry name" value="fn3_6"/>
    <property type="match status" value="1"/>
</dbReference>
<dbReference type="PANTHER" id="PTHR10795">
    <property type="entry name" value="PROPROTEIN CONVERTASE SUBTILISIN/KEXIN"/>
    <property type="match status" value="1"/>
</dbReference>
<evidence type="ECO:0000256" key="4">
    <source>
        <dbReference type="ARBA" id="ARBA00022801"/>
    </source>
</evidence>
<evidence type="ECO:0000313" key="13">
    <source>
        <dbReference type="Proteomes" id="UP000288805"/>
    </source>
</evidence>
<feature type="active site" description="Charge relay system" evidence="6 7">
    <location>
        <position position="206"/>
    </location>
</feature>
<dbReference type="AlphaFoldDB" id="A0A438G1X6"/>
<keyword evidence="5 7" id="KW-0720">Serine protease</keyword>
<dbReference type="PROSITE" id="PS51892">
    <property type="entry name" value="SUBTILASE"/>
    <property type="match status" value="1"/>
</dbReference>
<evidence type="ECO:0000256" key="1">
    <source>
        <dbReference type="ARBA" id="ARBA00011073"/>
    </source>
</evidence>
<comment type="caution">
    <text evidence="12">The sequence shown here is derived from an EMBL/GenBank/DDBJ whole genome shotgun (WGS) entry which is preliminary data.</text>
</comment>
<dbReference type="FunFam" id="3.40.50.200:FF:000006">
    <property type="entry name" value="Subtilisin-like protease SBT1.5"/>
    <property type="match status" value="1"/>
</dbReference>
<dbReference type="InterPro" id="IPR015500">
    <property type="entry name" value="Peptidase_S8_subtilisin-rel"/>
</dbReference>
<dbReference type="InterPro" id="IPR036852">
    <property type="entry name" value="Peptidase_S8/S53_dom_sf"/>
</dbReference>
<dbReference type="Proteomes" id="UP000288805">
    <property type="component" value="Unassembled WGS sequence"/>
</dbReference>
<accession>A0A438G1X6</accession>
<keyword evidence="4 7" id="KW-0378">Hydrolase</keyword>
<dbReference type="Pfam" id="PF00082">
    <property type="entry name" value="Peptidase_S8"/>
    <property type="match status" value="1"/>
</dbReference>
<dbReference type="InterPro" id="IPR037045">
    <property type="entry name" value="S8pro/Inhibitor_I9_sf"/>
</dbReference>
<sequence>MARFNFVGVFSICLLVFATSFKGGAANDQERKASLVLATYIVYMGALPQQQFSPLSQHLSILEDALGGSSPEDSLVRSYGRSFNGFAAKLTEQEREKLASKEGVVSVFPSGILQLHTTRSWDFMGFPQTVKRVPSIESDIIIGVLDTGIWPESKSFSDEGLGPVPKKWKGSCKGGQNFTCNKKIIGARVYNSMISPDNTARDSEGHGTHTASTAAGKVVKGASFYGVGKGDARGGVPSARIAVYKVCYETGCTVADVMAAFDDAISDGVDIITVSLGAAAALPLDSDSIGIGAFHAMAKGILTLNSAGNNGPVPVSVSSVAPWMVSVAASTTDRRIIGEVVLGNGVTVEGIAINSFELNGTNHPIVYGKTASTCDKQNAEPSCLNEDLSKGKIVLCKNNPQIYVEASRVGALGTITLAQEYQEKVPFIVPVPMTTLTRPDFEKVEAYINSTKKPKANILKSESLNDTSAPVVAFFSSRGPNRIVPDFLKPDITAPGVDILAAFSPIAPISDADEDDRRVNYNFLSGTSMSCPHAAAVAAYVKSFHPTWSPSAIKSAIMTTAQRLDPSNNPDGELAYGSGHIDPVKARSPGLVYDASKEDYIKMMCTMGYDTNQVRLISGDNSTSCPKDGKGSPRDLNYPSMAAKVDPKKPFAVKFPRTVTNVGFANSTYKAKIRIRSRHIKVQVNPSTLSFKSLNETKSFLVTVTGDGLNFEKDPTASASLAWSDGNHHVRSPIFVYVLKDGF</sequence>
<dbReference type="InterPro" id="IPR023828">
    <property type="entry name" value="Peptidase_S8_Ser-AS"/>
</dbReference>
<keyword evidence="2 7" id="KW-0645">Protease</keyword>
<feature type="domain" description="Peptidase S8/S53" evidence="9">
    <location>
        <begin position="138"/>
        <end position="573"/>
    </location>
</feature>
<evidence type="ECO:0000259" key="10">
    <source>
        <dbReference type="Pfam" id="PF05922"/>
    </source>
</evidence>
<dbReference type="Gene3D" id="3.50.30.30">
    <property type="match status" value="1"/>
</dbReference>
<evidence type="ECO:0000313" key="12">
    <source>
        <dbReference type="EMBL" id="RVW66155.1"/>
    </source>
</evidence>
<dbReference type="GO" id="GO:0004252">
    <property type="term" value="F:serine-type endopeptidase activity"/>
    <property type="evidence" value="ECO:0007669"/>
    <property type="project" value="UniProtKB-UniRule"/>
</dbReference>
<feature type="chain" id="PRO_5018998453" evidence="8">
    <location>
        <begin position="27"/>
        <end position="743"/>
    </location>
</feature>
<dbReference type="Gene3D" id="2.60.40.2310">
    <property type="match status" value="1"/>
</dbReference>
<feature type="active site" description="Charge relay system" evidence="6 7">
    <location>
        <position position="528"/>
    </location>
</feature>
<dbReference type="InterPro" id="IPR034197">
    <property type="entry name" value="Peptidases_S8_3"/>
</dbReference>
<comment type="similarity">
    <text evidence="1 7">Belongs to the peptidase S8 family.</text>
</comment>
<proteinExistence type="inferred from homology"/>
<feature type="domain" description="Subtilisin-like protease fibronectin type-III" evidence="11">
    <location>
        <begin position="635"/>
        <end position="736"/>
    </location>
</feature>
<dbReference type="InterPro" id="IPR000209">
    <property type="entry name" value="Peptidase_S8/S53_dom"/>
</dbReference>
<dbReference type="InterPro" id="IPR010259">
    <property type="entry name" value="S8pro/Inhibitor_I9"/>
</dbReference>
<dbReference type="SUPFAM" id="SSF52743">
    <property type="entry name" value="Subtilisin-like"/>
    <property type="match status" value="1"/>
</dbReference>
<name>A0A438G1X6_VITVI</name>
<dbReference type="PROSITE" id="PS00138">
    <property type="entry name" value="SUBTILASE_SER"/>
    <property type="match status" value="1"/>
</dbReference>
<organism evidence="12 13">
    <name type="scientific">Vitis vinifera</name>
    <name type="common">Grape</name>
    <dbReference type="NCBI Taxonomy" id="29760"/>
    <lineage>
        <taxon>Eukaryota</taxon>
        <taxon>Viridiplantae</taxon>
        <taxon>Streptophyta</taxon>
        <taxon>Embryophyta</taxon>
        <taxon>Tracheophyta</taxon>
        <taxon>Spermatophyta</taxon>
        <taxon>Magnoliopsida</taxon>
        <taxon>eudicotyledons</taxon>
        <taxon>Gunneridae</taxon>
        <taxon>Pentapetalae</taxon>
        <taxon>rosids</taxon>
        <taxon>Vitales</taxon>
        <taxon>Vitaceae</taxon>
        <taxon>Viteae</taxon>
        <taxon>Vitis</taxon>
    </lineage>
</organism>
<dbReference type="Gene3D" id="3.40.50.200">
    <property type="entry name" value="Peptidase S8/S53 domain"/>
    <property type="match status" value="1"/>
</dbReference>
<evidence type="ECO:0000256" key="6">
    <source>
        <dbReference type="PIRSR" id="PIRSR615500-1"/>
    </source>
</evidence>
<feature type="signal peptide" evidence="8">
    <location>
        <begin position="1"/>
        <end position="26"/>
    </location>
</feature>
<dbReference type="InterPro" id="IPR041469">
    <property type="entry name" value="Subtilisin-like_FN3"/>
</dbReference>
<keyword evidence="3 8" id="KW-0732">Signal</keyword>
<evidence type="ECO:0000256" key="8">
    <source>
        <dbReference type="SAM" id="SignalP"/>
    </source>
</evidence>
<dbReference type="InterPro" id="IPR045051">
    <property type="entry name" value="SBT"/>
</dbReference>
<reference evidence="12 13" key="1">
    <citation type="journal article" date="2018" name="PLoS Genet.">
        <title>Population sequencing reveals clonal diversity and ancestral inbreeding in the grapevine cultivar Chardonnay.</title>
        <authorList>
            <person name="Roach M.J."/>
            <person name="Johnson D.L."/>
            <person name="Bohlmann J."/>
            <person name="van Vuuren H.J."/>
            <person name="Jones S.J."/>
            <person name="Pretorius I.S."/>
            <person name="Schmidt S.A."/>
            <person name="Borneman A.R."/>
        </authorList>
    </citation>
    <scope>NUCLEOTIDE SEQUENCE [LARGE SCALE GENOMIC DNA]</scope>
    <source>
        <strain evidence="13">cv. Chardonnay</strain>
        <tissue evidence="12">Leaf</tissue>
    </source>
</reference>
<feature type="domain" description="Inhibitor I9" evidence="10">
    <location>
        <begin position="39"/>
        <end position="116"/>
    </location>
</feature>
<evidence type="ECO:0000256" key="3">
    <source>
        <dbReference type="ARBA" id="ARBA00022729"/>
    </source>
</evidence>
<dbReference type="GO" id="GO:0006508">
    <property type="term" value="P:proteolysis"/>
    <property type="evidence" value="ECO:0007669"/>
    <property type="project" value="UniProtKB-KW"/>
</dbReference>
<evidence type="ECO:0000256" key="2">
    <source>
        <dbReference type="ARBA" id="ARBA00022670"/>
    </source>
</evidence>